<dbReference type="EMBL" id="MWAK01000015">
    <property type="protein sequence ID" value="OPZ93617.1"/>
    <property type="molecule type" value="Genomic_DNA"/>
</dbReference>
<dbReference type="GO" id="GO:0016491">
    <property type="term" value="F:oxidoreductase activity"/>
    <property type="evidence" value="ECO:0007669"/>
    <property type="project" value="TreeGrafter"/>
</dbReference>
<dbReference type="PANTHER" id="PTHR12697">
    <property type="entry name" value="PBS LYASE HEAT-LIKE PROTEIN"/>
    <property type="match status" value="1"/>
</dbReference>
<dbReference type="AlphaFoldDB" id="A0A1V5MK19"/>
<dbReference type="Pfam" id="PF13646">
    <property type="entry name" value="HEAT_2"/>
    <property type="match status" value="1"/>
</dbReference>
<evidence type="ECO:0000313" key="2">
    <source>
        <dbReference type="EMBL" id="OPZ93617.1"/>
    </source>
</evidence>
<organism evidence="2">
    <name type="scientific">candidate division TA06 bacterium ADurb.Bin417</name>
    <dbReference type="NCBI Taxonomy" id="1852828"/>
    <lineage>
        <taxon>Bacteria</taxon>
        <taxon>Bacteria division TA06</taxon>
    </lineage>
</organism>
<evidence type="ECO:0000256" key="1">
    <source>
        <dbReference type="SAM" id="Phobius"/>
    </source>
</evidence>
<dbReference type="Gene3D" id="1.25.10.10">
    <property type="entry name" value="Leucine-rich Repeat Variant"/>
    <property type="match status" value="2"/>
</dbReference>
<gene>
    <name evidence="2" type="ORF">BWY73_00218</name>
</gene>
<accession>A0A1V5MK19</accession>
<proteinExistence type="predicted"/>
<dbReference type="InterPro" id="IPR011989">
    <property type="entry name" value="ARM-like"/>
</dbReference>
<dbReference type="PANTHER" id="PTHR12697:SF5">
    <property type="entry name" value="DEOXYHYPUSINE HYDROXYLASE"/>
    <property type="match status" value="1"/>
</dbReference>
<keyword evidence="1" id="KW-1133">Transmembrane helix</keyword>
<comment type="caution">
    <text evidence="2">The sequence shown here is derived from an EMBL/GenBank/DDBJ whole genome shotgun (WGS) entry which is preliminary data.</text>
</comment>
<dbReference type="SMART" id="SM00567">
    <property type="entry name" value="EZ_HEAT"/>
    <property type="match status" value="3"/>
</dbReference>
<dbReference type="Proteomes" id="UP000485484">
    <property type="component" value="Unassembled WGS sequence"/>
</dbReference>
<dbReference type="InterPro" id="IPR004155">
    <property type="entry name" value="PBS_lyase_HEAT"/>
</dbReference>
<dbReference type="InterPro" id="IPR016024">
    <property type="entry name" value="ARM-type_fold"/>
</dbReference>
<keyword evidence="1" id="KW-0812">Transmembrane</keyword>
<keyword evidence="1" id="KW-0472">Membrane</keyword>
<evidence type="ECO:0008006" key="3">
    <source>
        <dbReference type="Google" id="ProtNLM"/>
    </source>
</evidence>
<dbReference type="SUPFAM" id="SSF48371">
    <property type="entry name" value="ARM repeat"/>
    <property type="match status" value="1"/>
</dbReference>
<feature type="transmembrane region" description="Helical" evidence="1">
    <location>
        <begin position="9"/>
        <end position="28"/>
    </location>
</feature>
<protein>
    <recommendedName>
        <fullName evidence="3">HEAT repeat domain-containing protein</fullName>
    </recommendedName>
</protein>
<reference evidence="2" key="1">
    <citation type="submission" date="2017-02" db="EMBL/GenBank/DDBJ databases">
        <title>Delving into the versatile metabolic prowess of the omnipresent phylum Bacteroidetes.</title>
        <authorList>
            <person name="Nobu M.K."/>
            <person name="Mei R."/>
            <person name="Narihiro T."/>
            <person name="Kuroda K."/>
            <person name="Liu W.-T."/>
        </authorList>
    </citation>
    <scope>NUCLEOTIDE SEQUENCE</scope>
    <source>
        <strain evidence="2">ADurb.Bin417</strain>
    </source>
</reference>
<name>A0A1V5MK19_UNCT6</name>
<sequence length="230" mass="24980">MTDKNQKQFLKIAGLTFLIIIFITLGFARGCRRGRTPSEALHLEKLKDDKVMVRIEAAFALSRQGTPTALPALEKTLKEDNDPGVRRAAAWAIACIKPENLKPYLTGSDAFLKLVALEKLGELDFRAGRRDFLADLVPRIRDENLEVARTAVTLVARSGGPKALTSLEEAARSSGLDESIRVLAITKLGETGDDSVLPALSEIGSKEGGDLRQAAQEAAKAITERKRGET</sequence>